<organism evidence="1 2">
    <name type="scientific">Vitis vinifera</name>
    <name type="common">Grape</name>
    <dbReference type="NCBI Taxonomy" id="29760"/>
    <lineage>
        <taxon>Eukaryota</taxon>
        <taxon>Viridiplantae</taxon>
        <taxon>Streptophyta</taxon>
        <taxon>Embryophyta</taxon>
        <taxon>Tracheophyta</taxon>
        <taxon>Spermatophyta</taxon>
        <taxon>Magnoliopsida</taxon>
        <taxon>eudicotyledons</taxon>
        <taxon>Gunneridae</taxon>
        <taxon>Pentapetalae</taxon>
        <taxon>rosids</taxon>
        <taxon>Vitales</taxon>
        <taxon>Vitaceae</taxon>
        <taxon>Viteae</taxon>
        <taxon>Vitis</taxon>
    </lineage>
</organism>
<reference evidence="1 2" key="1">
    <citation type="journal article" date="2023" name="Hortic Res">
        <title>The complete reference genome for grapevine (Vitis vinifera L.) genetics and breeding.</title>
        <authorList>
            <person name="Shi X."/>
            <person name="Cao S."/>
            <person name="Wang X."/>
            <person name="Huang S."/>
            <person name="Wang Y."/>
            <person name="Liu Z."/>
            <person name="Liu W."/>
            <person name="Leng X."/>
            <person name="Peng Y."/>
            <person name="Wang N."/>
            <person name="Wang Y."/>
            <person name="Ma Z."/>
            <person name="Xu X."/>
            <person name="Zhang F."/>
            <person name="Xue H."/>
            <person name="Zhong H."/>
            <person name="Wang Y."/>
            <person name="Zhang K."/>
            <person name="Velt A."/>
            <person name="Avia K."/>
            <person name="Holtgrawe D."/>
            <person name="Grimplet J."/>
            <person name="Matus J.T."/>
            <person name="Ware D."/>
            <person name="Wu X."/>
            <person name="Wang H."/>
            <person name="Liu C."/>
            <person name="Fang Y."/>
            <person name="Rustenholz C."/>
            <person name="Cheng Z."/>
            <person name="Xiao H."/>
            <person name="Zhou Y."/>
        </authorList>
    </citation>
    <scope>NUCLEOTIDE SEQUENCE [LARGE SCALE GENOMIC DNA]</scope>
    <source>
        <strain evidence="2">cv. Pinot noir / PN40024</strain>
        <tissue evidence="1">Leaf</tissue>
    </source>
</reference>
<keyword evidence="2" id="KW-1185">Reference proteome</keyword>
<evidence type="ECO:0000313" key="2">
    <source>
        <dbReference type="Proteomes" id="UP001227230"/>
    </source>
</evidence>
<sequence length="71" mass="7870">MALSSATLLNARSLKTILANAHLVKDLQLGPRNIVPRCDRVLPTTWKLQDLFWHGDGMEATPNLSVRGFSL</sequence>
<gene>
    <name evidence="1" type="ORF">VitviT2T_017161</name>
</gene>
<dbReference type="EMBL" id="CP126658">
    <property type="protein sequence ID" value="WJZ98650.1"/>
    <property type="molecule type" value="Genomic_DNA"/>
</dbReference>
<name>A0ABY9CVD8_VITVI</name>
<dbReference type="Proteomes" id="UP001227230">
    <property type="component" value="Chromosome 11"/>
</dbReference>
<evidence type="ECO:0000313" key="1">
    <source>
        <dbReference type="EMBL" id="WJZ98650.1"/>
    </source>
</evidence>
<protein>
    <submittedName>
        <fullName evidence="1">Uncharacterized protein</fullName>
    </submittedName>
</protein>
<proteinExistence type="predicted"/>
<accession>A0ABY9CVD8</accession>